<dbReference type="GO" id="GO:0005524">
    <property type="term" value="F:ATP binding"/>
    <property type="evidence" value="ECO:0007669"/>
    <property type="project" value="UniProtKB-KW"/>
</dbReference>
<comment type="similarity">
    <text evidence="2">Belongs to the rad17/RAD24 family.</text>
</comment>
<keyword evidence="11" id="KW-1185">Reference proteome</keyword>
<feature type="domain" description="ATPase AAA-type core" evidence="9">
    <location>
        <begin position="332"/>
        <end position="381"/>
    </location>
</feature>
<evidence type="ECO:0000256" key="8">
    <source>
        <dbReference type="SAM" id="MobiDB-lite"/>
    </source>
</evidence>
<dbReference type="GO" id="GO:0003682">
    <property type="term" value="F:chromatin binding"/>
    <property type="evidence" value="ECO:0007669"/>
    <property type="project" value="TreeGrafter"/>
</dbReference>
<dbReference type="Gene3D" id="3.40.50.300">
    <property type="entry name" value="P-loop containing nucleotide triphosphate hydrolases"/>
    <property type="match status" value="1"/>
</dbReference>
<dbReference type="PANTHER" id="PTHR12172:SF1">
    <property type="entry name" value="P-LOOP CONTAINING NUCLEOSIDE TRIPHOSPHATE HYDROLASES SUPERFAMILY PROTEIN"/>
    <property type="match status" value="1"/>
</dbReference>
<keyword evidence="6" id="KW-0539">Nucleus</keyword>
<evidence type="ECO:0000256" key="7">
    <source>
        <dbReference type="ARBA" id="ARBA00023306"/>
    </source>
</evidence>
<organism evidence="10 11">
    <name type="scientific">Eleusine coracana subsp. coracana</name>
    <dbReference type="NCBI Taxonomy" id="191504"/>
    <lineage>
        <taxon>Eukaryota</taxon>
        <taxon>Viridiplantae</taxon>
        <taxon>Streptophyta</taxon>
        <taxon>Embryophyta</taxon>
        <taxon>Tracheophyta</taxon>
        <taxon>Spermatophyta</taxon>
        <taxon>Magnoliopsida</taxon>
        <taxon>Liliopsida</taxon>
        <taxon>Poales</taxon>
        <taxon>Poaceae</taxon>
        <taxon>PACMAD clade</taxon>
        <taxon>Chloridoideae</taxon>
        <taxon>Cynodonteae</taxon>
        <taxon>Eleusininae</taxon>
        <taxon>Eleusine</taxon>
    </lineage>
</organism>
<keyword evidence="3" id="KW-0547">Nucleotide-binding</keyword>
<evidence type="ECO:0000259" key="9">
    <source>
        <dbReference type="Pfam" id="PF00004"/>
    </source>
</evidence>
<protein>
    <recommendedName>
        <fullName evidence="9">ATPase AAA-type core domain-containing protein</fullName>
    </recommendedName>
</protein>
<reference evidence="10" key="1">
    <citation type="journal article" date="2018" name="DNA Res.">
        <title>Multiple hybrid de novo genome assembly of finger millet, an orphan allotetraploid crop.</title>
        <authorList>
            <person name="Hatakeyama M."/>
            <person name="Aluri S."/>
            <person name="Balachadran M.T."/>
            <person name="Sivarajan S.R."/>
            <person name="Patrignani A."/>
            <person name="Gruter S."/>
            <person name="Poveda L."/>
            <person name="Shimizu-Inatsugi R."/>
            <person name="Baeten J."/>
            <person name="Francoijs K.J."/>
            <person name="Nataraja K.N."/>
            <person name="Reddy Y.A.N."/>
            <person name="Phadnis S."/>
            <person name="Ravikumar R.L."/>
            <person name="Schlapbach R."/>
            <person name="Sreeman S.M."/>
            <person name="Shimizu K.K."/>
        </authorList>
    </citation>
    <scope>NUCLEOTIDE SEQUENCE</scope>
</reference>
<dbReference type="Proteomes" id="UP001054889">
    <property type="component" value="Unassembled WGS sequence"/>
</dbReference>
<dbReference type="Pfam" id="PF00004">
    <property type="entry name" value="AAA"/>
    <property type="match status" value="1"/>
</dbReference>
<evidence type="ECO:0000256" key="2">
    <source>
        <dbReference type="ARBA" id="ARBA00006168"/>
    </source>
</evidence>
<comment type="subcellular location">
    <subcellularLocation>
        <location evidence="1">Nucleus</location>
    </subcellularLocation>
</comment>
<accession>A0AAV5DDP2</accession>
<dbReference type="CDD" id="cd00009">
    <property type="entry name" value="AAA"/>
    <property type="match status" value="1"/>
</dbReference>
<dbReference type="InterPro" id="IPR004582">
    <property type="entry name" value="Checkpoint_prot_Rad17_Rad24"/>
</dbReference>
<feature type="compositionally biased region" description="Gly residues" evidence="8">
    <location>
        <begin position="49"/>
        <end position="66"/>
    </location>
</feature>
<feature type="compositionally biased region" description="Low complexity" evidence="8">
    <location>
        <begin position="1"/>
        <end position="26"/>
    </location>
</feature>
<dbReference type="GO" id="GO:0016887">
    <property type="term" value="F:ATP hydrolysis activity"/>
    <property type="evidence" value="ECO:0007669"/>
    <property type="project" value="InterPro"/>
</dbReference>
<gene>
    <name evidence="10" type="primary">ga26305</name>
    <name evidence="10" type="ORF">PR202_ga26305</name>
</gene>
<dbReference type="InterPro" id="IPR003959">
    <property type="entry name" value="ATPase_AAA_core"/>
</dbReference>
<evidence type="ECO:0000256" key="6">
    <source>
        <dbReference type="ARBA" id="ARBA00023242"/>
    </source>
</evidence>
<dbReference type="SUPFAM" id="SSF52540">
    <property type="entry name" value="P-loop containing nucleoside triphosphate hydrolases"/>
    <property type="match status" value="1"/>
</dbReference>
<keyword evidence="4" id="KW-0227">DNA damage</keyword>
<dbReference type="Gene3D" id="1.10.8.60">
    <property type="match status" value="1"/>
</dbReference>
<dbReference type="FunFam" id="1.10.8.60:FF:000116">
    <property type="entry name" value="p-loop containing nucleoside triphosphate hydrolase superfamily protein"/>
    <property type="match status" value="1"/>
</dbReference>
<feature type="compositionally biased region" description="Basic and acidic residues" evidence="8">
    <location>
        <begin position="77"/>
        <end position="89"/>
    </location>
</feature>
<dbReference type="GO" id="GO:0003689">
    <property type="term" value="F:DNA clamp loader activity"/>
    <property type="evidence" value="ECO:0007669"/>
    <property type="project" value="TreeGrafter"/>
</dbReference>
<feature type="compositionally biased region" description="Basic residues" evidence="8">
    <location>
        <begin position="90"/>
        <end position="106"/>
    </location>
</feature>
<evidence type="ECO:0000256" key="1">
    <source>
        <dbReference type="ARBA" id="ARBA00004123"/>
    </source>
</evidence>
<dbReference type="AlphaFoldDB" id="A0AAV5DDP2"/>
<evidence type="ECO:0000313" key="11">
    <source>
        <dbReference type="Proteomes" id="UP001054889"/>
    </source>
</evidence>
<dbReference type="GO" id="GO:0006281">
    <property type="term" value="P:DNA repair"/>
    <property type="evidence" value="ECO:0007669"/>
    <property type="project" value="InterPro"/>
</dbReference>
<evidence type="ECO:0000256" key="5">
    <source>
        <dbReference type="ARBA" id="ARBA00022840"/>
    </source>
</evidence>
<evidence type="ECO:0000256" key="4">
    <source>
        <dbReference type="ARBA" id="ARBA00022763"/>
    </source>
</evidence>
<dbReference type="GO" id="GO:0005634">
    <property type="term" value="C:nucleus"/>
    <property type="evidence" value="ECO:0007669"/>
    <property type="project" value="UniProtKB-SubCell"/>
</dbReference>
<sequence length="1063" mass="116632">MGGSADPEASTPTPSPSPVKASPSSTDSMRLRRCVQSKLSWGLVKPAAGVGGGGGGGGSGGGGEAGAGPSVPAADVAVEKEECTEEPVKGQKRGRARKPAARRKSSSNKETTDMEPASKDGAILVGESPQKKQRKGRKQDASLKVPNRKCCKALESPDGPGSCQKMDTVLPEARPVLIDIDLMSTPSEVGHTNSDVDVLDNQDKSQLIVDLRSEAKMAAEENRKLSSGKKIHPFFASRKMSKCTNQDVNNTEDVDELCDSESDPPFYPIHVMYQLEVCGNSEHLKFLTEWLKGWDERGHKIGAGNGDTNDSLYQDESDAEYSDDASECENVLLITGPVGCGKSAAVFACAKEQGFNVIEVNTSDMRNGAYVRQKFEEATKSHGLEKCSVNFVGLKNHPCSIAFLESSYRIVVPLQRQQSFSPKQGRVTRGRHLTPRDDSMDPAPGTPDNTEYQHSISCPTTISFDSDKQKSPIACHSSPKLSVEPPKHVINKTLILFEDVDTVFDDDRGFISTILKMAETTKWPIILTSNRKDPSLPNLLDQLVLDFKYPSNSELLSHVDMICKSEGVDVTISQLKQVIDICLGDIRRTVMLLQFWYQGKQQFTERPKECLSRPFSLDLDAVHSTVPKMLPWEFPCKLSERIFNEVDKTILLAEEKKRQLEVSELEGLQLQVTTPLFKGRSTVNRTRKGKKSKLKCGLQTECNDLSPCKNDLDDFHALPDVPLPPDQQRKRNRHSLLLLSDSDDDKGDVNTGKDANLTVKEDFPQCSEEPCMRGPGIFEQFPFPVESMNTLGITDSLQIPLESNMTGSISQVCDTFMSQGVSCVPESSFIVGSASASMSGDDLLSGAVSNDFSAFYNGGTYITSRMVLDDTDNAKNLIAEQPEGVEDVVAETCEAYVESSCRNEPASCSPAGYHLMDECSQAGSIWLFSAKKDKDSCKVEQVQHTWDRLRNCCPELPCETNQNAVVCGALKLASRVSDLISETDLLLSRCYPLTNDMLDPFSIPYAEPDDFSWYNNQVEMGSVYAQHALCIFSRNSQDIDDGESVDLSRELLFASTTAISLVM</sequence>
<evidence type="ECO:0000256" key="3">
    <source>
        <dbReference type="ARBA" id="ARBA00022741"/>
    </source>
</evidence>
<reference evidence="10" key="2">
    <citation type="submission" date="2021-12" db="EMBL/GenBank/DDBJ databases">
        <title>Resequencing data analysis of finger millet.</title>
        <authorList>
            <person name="Hatakeyama M."/>
            <person name="Aluri S."/>
            <person name="Balachadran M.T."/>
            <person name="Sivarajan S.R."/>
            <person name="Poveda L."/>
            <person name="Shimizu-Inatsugi R."/>
            <person name="Schlapbach R."/>
            <person name="Sreeman S.M."/>
            <person name="Shimizu K.K."/>
        </authorList>
    </citation>
    <scope>NUCLEOTIDE SEQUENCE</scope>
</reference>
<keyword evidence="5" id="KW-0067">ATP-binding</keyword>
<dbReference type="PANTHER" id="PTHR12172">
    <property type="entry name" value="CELL CYCLE CHECKPOINT PROTEIN RAD17"/>
    <property type="match status" value="1"/>
</dbReference>
<proteinExistence type="inferred from homology"/>
<dbReference type="InterPro" id="IPR027417">
    <property type="entry name" value="P-loop_NTPase"/>
</dbReference>
<feature type="region of interest" description="Disordered" evidence="8">
    <location>
        <begin position="419"/>
        <end position="452"/>
    </location>
</feature>
<name>A0AAV5DDP2_ELECO</name>
<dbReference type="EMBL" id="BQKI01000015">
    <property type="protein sequence ID" value="GJN08392.1"/>
    <property type="molecule type" value="Genomic_DNA"/>
</dbReference>
<dbReference type="GO" id="GO:0033314">
    <property type="term" value="P:mitotic DNA replication checkpoint signaling"/>
    <property type="evidence" value="ECO:0007669"/>
    <property type="project" value="TreeGrafter"/>
</dbReference>
<dbReference type="GO" id="GO:0000077">
    <property type="term" value="P:DNA damage checkpoint signaling"/>
    <property type="evidence" value="ECO:0007669"/>
    <property type="project" value="TreeGrafter"/>
</dbReference>
<feature type="region of interest" description="Disordered" evidence="8">
    <location>
        <begin position="1"/>
        <end position="144"/>
    </location>
</feature>
<evidence type="ECO:0000313" key="10">
    <source>
        <dbReference type="EMBL" id="GJN08392.1"/>
    </source>
</evidence>
<keyword evidence="7" id="KW-0131">Cell cycle</keyword>
<comment type="caution">
    <text evidence="10">The sequence shown here is derived from an EMBL/GenBank/DDBJ whole genome shotgun (WGS) entry which is preliminary data.</text>
</comment>